<keyword evidence="3" id="KW-1185">Reference proteome</keyword>
<evidence type="ECO:0000313" key="2">
    <source>
        <dbReference type="EMBL" id="GFR99862.1"/>
    </source>
</evidence>
<evidence type="ECO:0000256" key="1">
    <source>
        <dbReference type="SAM" id="MobiDB-lite"/>
    </source>
</evidence>
<evidence type="ECO:0000313" key="3">
    <source>
        <dbReference type="Proteomes" id="UP000762676"/>
    </source>
</evidence>
<feature type="compositionally biased region" description="Basic and acidic residues" evidence="1">
    <location>
        <begin position="69"/>
        <end position="83"/>
    </location>
</feature>
<sequence length="83" mass="9577">MAMMDNVDFLISHIRNSFVTSDDTSMSEWVITECRIQDEFDTRKEGNHRYNHSNLGSRSDSNSDCPSDNELKGSMDIHPDMDF</sequence>
<name>A0AAV4HNV1_9GAST</name>
<feature type="non-terminal residue" evidence="2">
    <location>
        <position position="83"/>
    </location>
</feature>
<feature type="compositionally biased region" description="Polar residues" evidence="1">
    <location>
        <begin position="52"/>
        <end position="66"/>
    </location>
</feature>
<feature type="region of interest" description="Disordered" evidence="1">
    <location>
        <begin position="43"/>
        <end position="83"/>
    </location>
</feature>
<comment type="caution">
    <text evidence="2">The sequence shown here is derived from an EMBL/GenBank/DDBJ whole genome shotgun (WGS) entry which is preliminary data.</text>
</comment>
<dbReference type="AlphaFoldDB" id="A0AAV4HNV1"/>
<dbReference type="EMBL" id="BMAT01005796">
    <property type="protein sequence ID" value="GFR99862.1"/>
    <property type="molecule type" value="Genomic_DNA"/>
</dbReference>
<protein>
    <submittedName>
        <fullName evidence="2">Target of rapamycin complex 2 subunit MAPKAP1</fullName>
    </submittedName>
</protein>
<accession>A0AAV4HNV1</accession>
<organism evidence="2 3">
    <name type="scientific">Elysia marginata</name>
    <dbReference type="NCBI Taxonomy" id="1093978"/>
    <lineage>
        <taxon>Eukaryota</taxon>
        <taxon>Metazoa</taxon>
        <taxon>Spiralia</taxon>
        <taxon>Lophotrochozoa</taxon>
        <taxon>Mollusca</taxon>
        <taxon>Gastropoda</taxon>
        <taxon>Heterobranchia</taxon>
        <taxon>Euthyneura</taxon>
        <taxon>Panpulmonata</taxon>
        <taxon>Sacoglossa</taxon>
        <taxon>Placobranchoidea</taxon>
        <taxon>Plakobranchidae</taxon>
        <taxon>Elysia</taxon>
    </lineage>
</organism>
<gene>
    <name evidence="2" type="ORF">ElyMa_002802500</name>
</gene>
<reference evidence="2 3" key="1">
    <citation type="journal article" date="2021" name="Elife">
        <title>Chloroplast acquisition without the gene transfer in kleptoplastic sea slugs, Plakobranchus ocellatus.</title>
        <authorList>
            <person name="Maeda T."/>
            <person name="Takahashi S."/>
            <person name="Yoshida T."/>
            <person name="Shimamura S."/>
            <person name="Takaki Y."/>
            <person name="Nagai Y."/>
            <person name="Toyoda A."/>
            <person name="Suzuki Y."/>
            <person name="Arimoto A."/>
            <person name="Ishii H."/>
            <person name="Satoh N."/>
            <person name="Nishiyama T."/>
            <person name="Hasebe M."/>
            <person name="Maruyama T."/>
            <person name="Minagawa J."/>
            <person name="Obokata J."/>
            <person name="Shigenobu S."/>
        </authorList>
    </citation>
    <scope>NUCLEOTIDE SEQUENCE [LARGE SCALE GENOMIC DNA]</scope>
</reference>
<dbReference type="Proteomes" id="UP000762676">
    <property type="component" value="Unassembled WGS sequence"/>
</dbReference>
<proteinExistence type="predicted"/>